<keyword evidence="2" id="KW-1133">Transmembrane helix</keyword>
<keyword evidence="4" id="KW-1185">Reference proteome</keyword>
<sequence length="207" mass="21765">MRVLKYLGNVLVVAVTVVFILVALLIGLKAFGLSDPALEAVGITTQQPQATSNDENATQAADPPERGRAEPSDAATPPEAVPTPMPTPEAVPTPETNPEAVASPAEPVDPVTATEAVNRYLAAEPWYGPQEMGTSIVDTVVVEGDDVIVTFVTDLETNATKTYAPSVLADVTSALRAHPDDPALQGLDLVAIYTQDGGMATYETLWR</sequence>
<dbReference type="EMBL" id="BJZS01000149">
    <property type="protein sequence ID" value="GEO97555.1"/>
    <property type="molecule type" value="Genomic_DNA"/>
</dbReference>
<feature type="compositionally biased region" description="Pro residues" evidence="1">
    <location>
        <begin position="79"/>
        <end position="91"/>
    </location>
</feature>
<proteinExistence type="predicted"/>
<accession>A0A512IIK6</accession>
<evidence type="ECO:0000313" key="4">
    <source>
        <dbReference type="Proteomes" id="UP000321103"/>
    </source>
</evidence>
<evidence type="ECO:0000313" key="3">
    <source>
        <dbReference type="EMBL" id="GEO97555.1"/>
    </source>
</evidence>
<keyword evidence="2" id="KW-0812">Transmembrane</keyword>
<reference evidence="3 4" key="1">
    <citation type="submission" date="2019-07" db="EMBL/GenBank/DDBJ databases">
        <title>Whole genome shotgun sequence of Kocuria turfanensis NBRC 107627.</title>
        <authorList>
            <person name="Hosoyama A."/>
            <person name="Uohara A."/>
            <person name="Ohji S."/>
            <person name="Ichikawa N."/>
        </authorList>
    </citation>
    <scope>NUCLEOTIDE SEQUENCE [LARGE SCALE GENOMIC DNA]</scope>
    <source>
        <strain evidence="3 4">NBRC 107627</strain>
    </source>
</reference>
<feature type="region of interest" description="Disordered" evidence="1">
    <location>
        <begin position="45"/>
        <end position="109"/>
    </location>
</feature>
<gene>
    <name evidence="3" type="ORF">KTU01_36780</name>
</gene>
<evidence type="ECO:0000256" key="2">
    <source>
        <dbReference type="SAM" id="Phobius"/>
    </source>
</evidence>
<evidence type="ECO:0000256" key="1">
    <source>
        <dbReference type="SAM" id="MobiDB-lite"/>
    </source>
</evidence>
<feature type="compositionally biased region" description="Polar residues" evidence="1">
    <location>
        <begin position="45"/>
        <end position="59"/>
    </location>
</feature>
<feature type="transmembrane region" description="Helical" evidence="2">
    <location>
        <begin position="6"/>
        <end position="28"/>
    </location>
</feature>
<comment type="caution">
    <text evidence="3">The sequence shown here is derived from an EMBL/GenBank/DDBJ whole genome shotgun (WGS) entry which is preliminary data.</text>
</comment>
<dbReference type="RefSeq" id="WP_147017992.1">
    <property type="nucleotide sequence ID" value="NZ_BJZS01000149.1"/>
</dbReference>
<name>A0A512IIK6_9MICC</name>
<dbReference type="Proteomes" id="UP000321103">
    <property type="component" value="Unassembled WGS sequence"/>
</dbReference>
<keyword evidence="2" id="KW-0472">Membrane</keyword>
<dbReference type="AlphaFoldDB" id="A0A512IIK6"/>
<protein>
    <submittedName>
        <fullName evidence="3">Uncharacterized protein</fullName>
    </submittedName>
</protein>
<organism evidence="3 4">
    <name type="scientific">Kocuria turfanensis</name>
    <dbReference type="NCBI Taxonomy" id="388357"/>
    <lineage>
        <taxon>Bacteria</taxon>
        <taxon>Bacillati</taxon>
        <taxon>Actinomycetota</taxon>
        <taxon>Actinomycetes</taxon>
        <taxon>Micrococcales</taxon>
        <taxon>Micrococcaceae</taxon>
        <taxon>Kocuria</taxon>
    </lineage>
</organism>
<dbReference type="STRING" id="388357.GCA_001580365_03466"/>